<dbReference type="Proteomes" id="UP000780801">
    <property type="component" value="Unassembled WGS sequence"/>
</dbReference>
<dbReference type="InterPro" id="IPR057207">
    <property type="entry name" value="FBXL15_LRR"/>
</dbReference>
<feature type="non-terminal residue" evidence="4">
    <location>
        <position position="1"/>
    </location>
</feature>
<dbReference type="InterPro" id="IPR050648">
    <property type="entry name" value="F-box_LRR-repeat"/>
</dbReference>
<evidence type="ECO:0000313" key="5">
    <source>
        <dbReference type="Proteomes" id="UP000780801"/>
    </source>
</evidence>
<evidence type="ECO:0000256" key="2">
    <source>
        <dbReference type="SAM" id="MobiDB-lite"/>
    </source>
</evidence>
<feature type="compositionally biased region" description="Polar residues" evidence="2">
    <location>
        <begin position="373"/>
        <end position="385"/>
    </location>
</feature>
<dbReference type="Gene3D" id="3.80.10.10">
    <property type="entry name" value="Ribonuclease Inhibitor"/>
    <property type="match status" value="3"/>
</dbReference>
<dbReference type="PANTHER" id="PTHR13382:SF67">
    <property type="entry name" value="SCF E3 UBIQUITIN LIGASE COMPLEX F-BOX PROTEIN POF2"/>
    <property type="match status" value="1"/>
</dbReference>
<dbReference type="Pfam" id="PF25372">
    <property type="entry name" value="DUF7885"/>
    <property type="match status" value="1"/>
</dbReference>
<dbReference type="InterPro" id="IPR032675">
    <property type="entry name" value="LRR_dom_sf"/>
</dbReference>
<accession>A0A9P6FLC0</accession>
<organism evidence="4 5">
    <name type="scientific">Lunasporangiospora selenospora</name>
    <dbReference type="NCBI Taxonomy" id="979761"/>
    <lineage>
        <taxon>Eukaryota</taxon>
        <taxon>Fungi</taxon>
        <taxon>Fungi incertae sedis</taxon>
        <taxon>Mucoromycota</taxon>
        <taxon>Mortierellomycotina</taxon>
        <taxon>Mortierellomycetes</taxon>
        <taxon>Mortierellales</taxon>
        <taxon>Mortierellaceae</taxon>
        <taxon>Lunasporangiospora</taxon>
    </lineage>
</organism>
<keyword evidence="5" id="KW-1185">Reference proteome</keyword>
<dbReference type="OrthoDB" id="10257471at2759"/>
<sequence>IKLSRFVLLTDESVLALTRFCPQLMEIDVTNCLLMSSYGIRTIFQNLPQIRDLNLSVFTNLTDLAFSCIPLGSSSTSSASSQSMTSSSSSLSLRSSSHSLQNSSPGRFEHLRILNLTSCTAITDDALLRILPAAPRLRNLTLTKCDRLTDVGVMAIKVLGKHLHYLHLGHCSRLTDRSITTLAQHCTRIRYLDLACCSRITDAAVFALAQLQKLRRIGLVKCSNITDHGIYAMLVSQVLPRTLERVHLSYCIHLSDTAVAALVSHCTKLTHLSVTGVPAFMNPRYQIFCRVAPTEFTPQQRDVFCVFSGKASSTSTSQVTGPVTPAATPNAVTEVHDGTTTADLGMSDDMDVDGEMEMDADVEMGAETEVTPGATSTAVDQAAGS</sequence>
<dbReference type="SUPFAM" id="SSF52047">
    <property type="entry name" value="RNI-like"/>
    <property type="match status" value="1"/>
</dbReference>
<protein>
    <submittedName>
        <fullName evidence="4">SCF ubiquitin ligase complex subunit</fullName>
    </submittedName>
</protein>
<evidence type="ECO:0000259" key="3">
    <source>
        <dbReference type="Pfam" id="PF25372"/>
    </source>
</evidence>
<dbReference type="EMBL" id="JAABOA010005826">
    <property type="protein sequence ID" value="KAF9573161.1"/>
    <property type="molecule type" value="Genomic_DNA"/>
</dbReference>
<dbReference type="GO" id="GO:0005737">
    <property type="term" value="C:cytoplasm"/>
    <property type="evidence" value="ECO:0007669"/>
    <property type="project" value="TreeGrafter"/>
</dbReference>
<name>A0A9P6FLC0_9FUNG</name>
<comment type="caution">
    <text evidence="4">The sequence shown here is derived from an EMBL/GenBank/DDBJ whole genome shotgun (WGS) entry which is preliminary data.</text>
</comment>
<evidence type="ECO:0000256" key="1">
    <source>
        <dbReference type="ARBA" id="ARBA00022786"/>
    </source>
</evidence>
<keyword evidence="4" id="KW-0436">Ligase</keyword>
<dbReference type="AlphaFoldDB" id="A0A9P6FLC0"/>
<reference evidence="4" key="1">
    <citation type="journal article" date="2020" name="Fungal Divers.">
        <title>Resolving the Mortierellaceae phylogeny through synthesis of multi-gene phylogenetics and phylogenomics.</title>
        <authorList>
            <person name="Vandepol N."/>
            <person name="Liber J."/>
            <person name="Desiro A."/>
            <person name="Na H."/>
            <person name="Kennedy M."/>
            <person name="Barry K."/>
            <person name="Grigoriev I.V."/>
            <person name="Miller A.N."/>
            <person name="O'Donnell K."/>
            <person name="Stajich J.E."/>
            <person name="Bonito G."/>
        </authorList>
    </citation>
    <scope>NUCLEOTIDE SEQUENCE</scope>
    <source>
        <strain evidence="4">KOD1015</strain>
    </source>
</reference>
<dbReference type="InterPro" id="IPR006553">
    <property type="entry name" value="Leu-rich_rpt_Cys-con_subtyp"/>
</dbReference>
<feature type="domain" description="F-box/LRR-repeat protein 15-like leucin rich repeat" evidence="3">
    <location>
        <begin position="1"/>
        <end position="222"/>
    </location>
</feature>
<feature type="region of interest" description="Disordered" evidence="2">
    <location>
        <begin position="365"/>
        <end position="385"/>
    </location>
</feature>
<gene>
    <name evidence="4" type="primary">GRR1_2</name>
    <name evidence="4" type="ORF">BGW38_008456</name>
</gene>
<dbReference type="SMART" id="SM00367">
    <property type="entry name" value="LRR_CC"/>
    <property type="match status" value="8"/>
</dbReference>
<keyword evidence="1" id="KW-0833">Ubl conjugation pathway</keyword>
<dbReference type="GO" id="GO:0016874">
    <property type="term" value="F:ligase activity"/>
    <property type="evidence" value="ECO:0007669"/>
    <property type="project" value="UniProtKB-KW"/>
</dbReference>
<feature type="non-terminal residue" evidence="4">
    <location>
        <position position="385"/>
    </location>
</feature>
<proteinExistence type="predicted"/>
<evidence type="ECO:0000313" key="4">
    <source>
        <dbReference type="EMBL" id="KAF9573161.1"/>
    </source>
</evidence>
<dbReference type="PANTHER" id="PTHR13382">
    <property type="entry name" value="MITOCHONDRIAL ATP SYNTHASE COUPLING FACTOR B"/>
    <property type="match status" value="1"/>
</dbReference>